<keyword evidence="1 3" id="KW-0378">Hydrolase</keyword>
<evidence type="ECO:0000256" key="1">
    <source>
        <dbReference type="ARBA" id="ARBA00022801"/>
    </source>
</evidence>
<dbReference type="PANTHER" id="PTHR43329">
    <property type="entry name" value="EPOXIDE HYDROLASE"/>
    <property type="match status" value="1"/>
</dbReference>
<dbReference type="Proteomes" id="UP001596972">
    <property type="component" value="Unassembled WGS sequence"/>
</dbReference>
<dbReference type="Pfam" id="PF00561">
    <property type="entry name" value="Abhydrolase_1"/>
    <property type="match status" value="1"/>
</dbReference>
<comment type="caution">
    <text evidence="3">The sequence shown here is derived from an EMBL/GenBank/DDBJ whole genome shotgun (WGS) entry which is preliminary data.</text>
</comment>
<proteinExistence type="predicted"/>
<dbReference type="PRINTS" id="PR00412">
    <property type="entry name" value="EPOXHYDRLASE"/>
</dbReference>
<dbReference type="EMBL" id="JBHTJA010000002">
    <property type="protein sequence ID" value="MFD0899282.1"/>
    <property type="molecule type" value="Genomic_DNA"/>
</dbReference>
<evidence type="ECO:0000313" key="3">
    <source>
        <dbReference type="EMBL" id="MFD0899282.1"/>
    </source>
</evidence>
<sequence>MKRLASFGRNGLIFNVVDQGPPDGDIAVLLHGFPQTSSSWEALAPHLHAEGYRTLAPDQRGYSPGARPRGRYAYRMSELVNDVLALIATAAPDARRVHVIGHDWGAAVAWALAAAHPNVLSTLTALSAPHPAAFIRSLFTSRQFLMSWYMYFFQLPWIPELALRRLYRSRDFGIATRFAAGRPEANTLRDVTFLMTSGALTPALNWYRAMPFNPPGRLAPVTVPTLFIAGDADPALGPEGAALTRDHVTGPYTFHTLRGVGHWIPEQAAPEVAALLEPHLSR</sequence>
<dbReference type="RefSeq" id="WP_378296108.1">
    <property type="nucleotide sequence ID" value="NZ_JBHTJA010000002.1"/>
</dbReference>
<keyword evidence="4" id="KW-1185">Reference proteome</keyword>
<evidence type="ECO:0000313" key="4">
    <source>
        <dbReference type="Proteomes" id="UP001596972"/>
    </source>
</evidence>
<evidence type="ECO:0000259" key="2">
    <source>
        <dbReference type="Pfam" id="PF00561"/>
    </source>
</evidence>
<dbReference type="PRINTS" id="PR00111">
    <property type="entry name" value="ABHYDROLASE"/>
</dbReference>
<accession>A0ABW3EIS7</accession>
<gene>
    <name evidence="3" type="ORF">ACFQ11_02665</name>
</gene>
<dbReference type="InterPro" id="IPR000639">
    <property type="entry name" value="Epox_hydrolase-like"/>
</dbReference>
<dbReference type="GO" id="GO:0016787">
    <property type="term" value="F:hydrolase activity"/>
    <property type="evidence" value="ECO:0007669"/>
    <property type="project" value="UniProtKB-KW"/>
</dbReference>
<dbReference type="InterPro" id="IPR000073">
    <property type="entry name" value="AB_hydrolase_1"/>
</dbReference>
<dbReference type="Gene3D" id="3.40.50.1820">
    <property type="entry name" value="alpha/beta hydrolase"/>
    <property type="match status" value="1"/>
</dbReference>
<reference evidence="4" key="1">
    <citation type="journal article" date="2019" name="Int. J. Syst. Evol. Microbiol.">
        <title>The Global Catalogue of Microorganisms (GCM) 10K type strain sequencing project: providing services to taxonomists for standard genome sequencing and annotation.</title>
        <authorList>
            <consortium name="The Broad Institute Genomics Platform"/>
            <consortium name="The Broad Institute Genome Sequencing Center for Infectious Disease"/>
            <person name="Wu L."/>
            <person name="Ma J."/>
        </authorList>
    </citation>
    <scope>NUCLEOTIDE SEQUENCE [LARGE SCALE GENOMIC DNA]</scope>
    <source>
        <strain evidence="4">JCM 31202</strain>
    </source>
</reference>
<dbReference type="InterPro" id="IPR029058">
    <property type="entry name" value="AB_hydrolase_fold"/>
</dbReference>
<name>A0ABW3EIS7_9ACTN</name>
<protein>
    <submittedName>
        <fullName evidence="3">Alpha/beta fold hydrolase</fullName>
    </submittedName>
</protein>
<feature type="domain" description="AB hydrolase-1" evidence="2">
    <location>
        <begin position="28"/>
        <end position="266"/>
    </location>
</feature>
<dbReference type="SUPFAM" id="SSF53474">
    <property type="entry name" value="alpha/beta-Hydrolases"/>
    <property type="match status" value="1"/>
</dbReference>
<organism evidence="3 4">
    <name type="scientific">Actinomadura sediminis</name>
    <dbReference type="NCBI Taxonomy" id="1038904"/>
    <lineage>
        <taxon>Bacteria</taxon>
        <taxon>Bacillati</taxon>
        <taxon>Actinomycetota</taxon>
        <taxon>Actinomycetes</taxon>
        <taxon>Streptosporangiales</taxon>
        <taxon>Thermomonosporaceae</taxon>
        <taxon>Actinomadura</taxon>
    </lineage>
</organism>